<evidence type="ECO:0000259" key="1">
    <source>
        <dbReference type="Pfam" id="PF07727"/>
    </source>
</evidence>
<sequence length="120" mass="13259">MAISPTAGSRPCGIFLNAPDLPISHARDGAHAVRQALSLPHWKKAMADEFNALQQNKTWVLVPFTGKQKLVDCKWVFKTKFKPDGSILKHKARLVAKGFQQSAGTDYVETFSLVIKPTIV</sequence>
<accession>A0A834T1A3</accession>
<gene>
    <name evidence="2" type="ORF">G2W53_032913</name>
</gene>
<evidence type="ECO:0000313" key="2">
    <source>
        <dbReference type="EMBL" id="KAF7811937.1"/>
    </source>
</evidence>
<dbReference type="EMBL" id="JAAIUW010000010">
    <property type="protein sequence ID" value="KAF7811937.1"/>
    <property type="molecule type" value="Genomic_DNA"/>
</dbReference>
<feature type="domain" description="Reverse transcriptase Ty1/copia-type" evidence="1">
    <location>
        <begin position="56"/>
        <end position="119"/>
    </location>
</feature>
<dbReference type="OrthoDB" id="1917367at2759"/>
<protein>
    <submittedName>
        <fullName evidence="2">Retrovirus-related Pol polyprotein from transposon TNT 1-94</fullName>
    </submittedName>
</protein>
<organism evidence="2 3">
    <name type="scientific">Senna tora</name>
    <dbReference type="NCBI Taxonomy" id="362788"/>
    <lineage>
        <taxon>Eukaryota</taxon>
        <taxon>Viridiplantae</taxon>
        <taxon>Streptophyta</taxon>
        <taxon>Embryophyta</taxon>
        <taxon>Tracheophyta</taxon>
        <taxon>Spermatophyta</taxon>
        <taxon>Magnoliopsida</taxon>
        <taxon>eudicotyledons</taxon>
        <taxon>Gunneridae</taxon>
        <taxon>Pentapetalae</taxon>
        <taxon>rosids</taxon>
        <taxon>fabids</taxon>
        <taxon>Fabales</taxon>
        <taxon>Fabaceae</taxon>
        <taxon>Caesalpinioideae</taxon>
        <taxon>Cassia clade</taxon>
        <taxon>Senna</taxon>
    </lineage>
</organism>
<comment type="caution">
    <text evidence="2">The sequence shown here is derived from an EMBL/GenBank/DDBJ whole genome shotgun (WGS) entry which is preliminary data.</text>
</comment>
<dbReference type="Pfam" id="PF07727">
    <property type="entry name" value="RVT_2"/>
    <property type="match status" value="1"/>
</dbReference>
<proteinExistence type="predicted"/>
<evidence type="ECO:0000313" key="3">
    <source>
        <dbReference type="Proteomes" id="UP000634136"/>
    </source>
</evidence>
<dbReference type="Proteomes" id="UP000634136">
    <property type="component" value="Unassembled WGS sequence"/>
</dbReference>
<name>A0A834T1A3_9FABA</name>
<dbReference type="InterPro" id="IPR013103">
    <property type="entry name" value="RVT_2"/>
</dbReference>
<dbReference type="AlphaFoldDB" id="A0A834T1A3"/>
<reference evidence="2" key="1">
    <citation type="submission" date="2020-09" db="EMBL/GenBank/DDBJ databases">
        <title>Genome-Enabled Discovery of Anthraquinone Biosynthesis in Senna tora.</title>
        <authorList>
            <person name="Kang S.-H."/>
            <person name="Pandey R.P."/>
            <person name="Lee C.-M."/>
            <person name="Sim J.-S."/>
            <person name="Jeong J.-T."/>
            <person name="Choi B.-S."/>
            <person name="Jung M."/>
            <person name="Ginzburg D."/>
            <person name="Zhao K."/>
            <person name="Won S.Y."/>
            <person name="Oh T.-J."/>
            <person name="Yu Y."/>
            <person name="Kim N.-H."/>
            <person name="Lee O.R."/>
            <person name="Lee T.-H."/>
            <person name="Bashyal P."/>
            <person name="Kim T.-S."/>
            <person name="Lee W.-H."/>
            <person name="Kawkins C."/>
            <person name="Kim C.-K."/>
            <person name="Kim J.S."/>
            <person name="Ahn B.O."/>
            <person name="Rhee S.Y."/>
            <person name="Sohng J.K."/>
        </authorList>
    </citation>
    <scope>NUCLEOTIDE SEQUENCE</scope>
    <source>
        <tissue evidence="2">Leaf</tissue>
    </source>
</reference>
<keyword evidence="3" id="KW-1185">Reference proteome</keyword>